<evidence type="ECO:0000313" key="1">
    <source>
        <dbReference type="EMBL" id="GAA4775170.1"/>
    </source>
</evidence>
<dbReference type="Gene3D" id="2.60.120.620">
    <property type="entry name" value="q2cbj1_9rhob like domain"/>
    <property type="match status" value="1"/>
</dbReference>
<dbReference type="EMBL" id="BAABJV010000004">
    <property type="protein sequence ID" value="GAA4775170.1"/>
    <property type="molecule type" value="Genomic_DNA"/>
</dbReference>
<gene>
    <name evidence="1" type="ORF">GCM10023329_24660</name>
</gene>
<sequence length="216" mass="23210">MPVHTLACADLVDDRLVASYEDLPADGYLDGDHVYRYRAFGETLLASGEPHWRLGGPFFQSKRLNSRAGGIDRTFAPLAEPAREFARALALRAQGQGIAPRGELLLGCHQIRVVATDAFAGLPTPEGFHQDGFAQVLIACIARHNDSGAVTSVRRLGAASELLYEGSLAAGDALLLVDPLVEHYVSPLTPRRPGRAHRDVVVVTLAPLSAREGRNA</sequence>
<organism evidence="1 2">
    <name type="scientific">Streptomyces sanyensis</name>
    <dbReference type="NCBI Taxonomy" id="568869"/>
    <lineage>
        <taxon>Bacteria</taxon>
        <taxon>Bacillati</taxon>
        <taxon>Actinomycetota</taxon>
        <taxon>Actinomycetes</taxon>
        <taxon>Kitasatosporales</taxon>
        <taxon>Streptomycetaceae</taxon>
        <taxon>Streptomyces</taxon>
    </lineage>
</organism>
<accession>A0ABP9A8F7</accession>
<keyword evidence="1" id="KW-0223">Dioxygenase</keyword>
<evidence type="ECO:0000313" key="2">
    <source>
        <dbReference type="Proteomes" id="UP001501147"/>
    </source>
</evidence>
<dbReference type="GO" id="GO:0051213">
    <property type="term" value="F:dioxygenase activity"/>
    <property type="evidence" value="ECO:0007669"/>
    <property type="project" value="UniProtKB-KW"/>
</dbReference>
<reference evidence="2" key="1">
    <citation type="journal article" date="2019" name="Int. J. Syst. Evol. Microbiol.">
        <title>The Global Catalogue of Microorganisms (GCM) 10K type strain sequencing project: providing services to taxonomists for standard genome sequencing and annotation.</title>
        <authorList>
            <consortium name="The Broad Institute Genomics Platform"/>
            <consortium name="The Broad Institute Genome Sequencing Center for Infectious Disease"/>
            <person name="Wu L."/>
            <person name="Ma J."/>
        </authorList>
    </citation>
    <scope>NUCLEOTIDE SEQUENCE [LARGE SCALE GENOMIC DNA]</scope>
    <source>
        <strain evidence="2">JCM 18324</strain>
    </source>
</reference>
<dbReference type="InterPro" id="IPR018724">
    <property type="entry name" value="2OG-Fe_dioxygenase"/>
</dbReference>
<dbReference type="Proteomes" id="UP001501147">
    <property type="component" value="Unassembled WGS sequence"/>
</dbReference>
<comment type="caution">
    <text evidence="1">The sequence shown here is derived from an EMBL/GenBank/DDBJ whole genome shotgun (WGS) entry which is preliminary data.</text>
</comment>
<proteinExistence type="predicted"/>
<protein>
    <submittedName>
        <fullName evidence="1">2OG-Fe dioxygenase family protein</fullName>
    </submittedName>
</protein>
<dbReference type="RefSeq" id="WP_345613093.1">
    <property type="nucleotide sequence ID" value="NZ_BAABJV010000004.1"/>
</dbReference>
<name>A0ABP9A8F7_9ACTN</name>
<keyword evidence="2" id="KW-1185">Reference proteome</keyword>
<dbReference type="Pfam" id="PF10014">
    <property type="entry name" value="2OG-Fe_Oxy_2"/>
    <property type="match status" value="1"/>
</dbReference>
<keyword evidence="1" id="KW-0560">Oxidoreductase</keyword>